<dbReference type="RefSeq" id="WP_005030397.1">
    <property type="nucleotide sequence ID" value="NZ_KE150238.1"/>
</dbReference>
<evidence type="ECO:0000313" key="4">
    <source>
        <dbReference type="Proteomes" id="UP000006034"/>
    </source>
</evidence>
<dbReference type="eggNOG" id="COG0589">
    <property type="taxonomic scope" value="Bacteria"/>
</dbReference>
<dbReference type="InterPro" id="IPR006015">
    <property type="entry name" value="Universal_stress_UspA"/>
</dbReference>
<dbReference type="PANTHER" id="PTHR46268">
    <property type="entry name" value="STRESS RESPONSE PROTEIN NHAX"/>
    <property type="match status" value="1"/>
</dbReference>
<gene>
    <name evidence="3" type="ORF">HMPREF0179_03494</name>
</gene>
<sequence>MAYNRILLPVDGSEHSMHAVAHAVSLVREGGEIVVATVLPPIPNVIGGDARKEAEEAVKTDASLITQPVMDVIAKDNIACREKIVLHTSTAEGIIETAEDMKCDLIVMGSRGRSDIEGLLLGSVTHKVLTLATVPVLVVR</sequence>
<comment type="caution">
    <text evidence="3">The sequence shown here is derived from an EMBL/GenBank/DDBJ whole genome shotgun (WGS) entry which is preliminary data.</text>
</comment>
<name>E5YBC1_BILW3</name>
<dbReference type="STRING" id="563192.HMPREF0179_03494"/>
<dbReference type="OrthoDB" id="9788959at2"/>
<evidence type="ECO:0000256" key="1">
    <source>
        <dbReference type="ARBA" id="ARBA00008791"/>
    </source>
</evidence>
<dbReference type="EMBL" id="ADCP02000001">
    <property type="protein sequence ID" value="EFV42728.1"/>
    <property type="molecule type" value="Genomic_DNA"/>
</dbReference>
<protein>
    <recommendedName>
        <fullName evidence="2">UspA domain-containing protein</fullName>
    </recommendedName>
</protein>
<dbReference type="CDD" id="cd00293">
    <property type="entry name" value="USP-like"/>
    <property type="match status" value="1"/>
</dbReference>
<dbReference type="HOGENOM" id="CLU_049301_11_0_7"/>
<keyword evidence="4" id="KW-1185">Reference proteome</keyword>
<dbReference type="Pfam" id="PF00582">
    <property type="entry name" value="Usp"/>
    <property type="match status" value="1"/>
</dbReference>
<organism evidence="3 4">
    <name type="scientific">Bilophila wadsworthia (strain 3_1_6)</name>
    <dbReference type="NCBI Taxonomy" id="563192"/>
    <lineage>
        <taxon>Bacteria</taxon>
        <taxon>Pseudomonadati</taxon>
        <taxon>Thermodesulfobacteriota</taxon>
        <taxon>Desulfovibrionia</taxon>
        <taxon>Desulfovibrionales</taxon>
        <taxon>Desulfovibrionaceae</taxon>
        <taxon>Bilophila</taxon>
    </lineage>
</organism>
<dbReference type="InterPro" id="IPR014729">
    <property type="entry name" value="Rossmann-like_a/b/a_fold"/>
</dbReference>
<dbReference type="AlphaFoldDB" id="E5YBC1"/>
<accession>E5YBC1</accession>
<dbReference type="PANTHER" id="PTHR46268:SF6">
    <property type="entry name" value="UNIVERSAL STRESS PROTEIN UP12"/>
    <property type="match status" value="1"/>
</dbReference>
<evidence type="ECO:0000259" key="2">
    <source>
        <dbReference type="Pfam" id="PF00582"/>
    </source>
</evidence>
<dbReference type="Proteomes" id="UP000006034">
    <property type="component" value="Unassembled WGS sequence"/>
</dbReference>
<dbReference type="GeneID" id="78084984"/>
<dbReference type="SUPFAM" id="SSF52402">
    <property type="entry name" value="Adenine nucleotide alpha hydrolases-like"/>
    <property type="match status" value="1"/>
</dbReference>
<feature type="domain" description="UspA" evidence="2">
    <location>
        <begin position="3"/>
        <end position="140"/>
    </location>
</feature>
<proteinExistence type="inferred from homology"/>
<reference evidence="3 4" key="1">
    <citation type="submission" date="2010-10" db="EMBL/GenBank/DDBJ databases">
        <authorList>
            <consortium name="The Broad Institute Genome Sequencing Platform"/>
            <person name="Ward D."/>
            <person name="Earl A."/>
            <person name="Feldgarden M."/>
            <person name="Young S.K."/>
            <person name="Gargeya S."/>
            <person name="Zeng Q."/>
            <person name="Alvarado L."/>
            <person name="Berlin A."/>
            <person name="Bochicchio J."/>
            <person name="Chapman S.B."/>
            <person name="Chen Z."/>
            <person name="Freedman E."/>
            <person name="Gellesch M."/>
            <person name="Goldberg J."/>
            <person name="Griggs A."/>
            <person name="Gujja S."/>
            <person name="Heilman E."/>
            <person name="Heiman D."/>
            <person name="Howarth C."/>
            <person name="Mehta T."/>
            <person name="Neiman D."/>
            <person name="Pearson M."/>
            <person name="Roberts A."/>
            <person name="Saif S."/>
            <person name="Shea T."/>
            <person name="Shenoy N."/>
            <person name="Sisk P."/>
            <person name="Stolte C."/>
            <person name="Sykes S."/>
            <person name="White J."/>
            <person name="Yandava C."/>
            <person name="Allen-Vercoe E."/>
            <person name="Sibley C."/>
            <person name="Ambrose C.E."/>
            <person name="Strauss J."/>
            <person name="Daigneault M."/>
            <person name="Haas B."/>
            <person name="Nusbaum C."/>
            <person name="Birren B."/>
        </authorList>
    </citation>
    <scope>NUCLEOTIDE SEQUENCE [LARGE SCALE GENOMIC DNA]</scope>
    <source>
        <strain evidence="3 4">3_1_6</strain>
    </source>
</reference>
<dbReference type="InterPro" id="IPR006016">
    <property type="entry name" value="UspA"/>
</dbReference>
<evidence type="ECO:0000313" key="3">
    <source>
        <dbReference type="EMBL" id="EFV42728.1"/>
    </source>
</evidence>
<reference evidence="3 4" key="2">
    <citation type="submission" date="2013-04" db="EMBL/GenBank/DDBJ databases">
        <title>The Genome Sequence of Bilophila wadsworthia 3_1_6.</title>
        <authorList>
            <consortium name="The Broad Institute Genomics Platform"/>
            <person name="Earl A."/>
            <person name="Ward D."/>
            <person name="Feldgarden M."/>
            <person name="Gevers D."/>
            <person name="Sibley C."/>
            <person name="Strauss J."/>
            <person name="Allen-Vercoe E."/>
            <person name="Walker B."/>
            <person name="Young S."/>
            <person name="Zeng Q."/>
            <person name="Gargeya S."/>
            <person name="Fitzgerald M."/>
            <person name="Haas B."/>
            <person name="Abouelleil A."/>
            <person name="Allen A.W."/>
            <person name="Alvarado L."/>
            <person name="Arachchi H.M."/>
            <person name="Berlin A.M."/>
            <person name="Chapman S.B."/>
            <person name="Gainer-Dewar J."/>
            <person name="Goldberg J."/>
            <person name="Griggs A."/>
            <person name="Gujja S."/>
            <person name="Hansen M."/>
            <person name="Howarth C."/>
            <person name="Imamovic A."/>
            <person name="Ireland A."/>
            <person name="Larimer J."/>
            <person name="McCowan C."/>
            <person name="Murphy C."/>
            <person name="Pearson M."/>
            <person name="Poon T.W."/>
            <person name="Priest M."/>
            <person name="Roberts A."/>
            <person name="Saif S."/>
            <person name="Shea T."/>
            <person name="Sisk P."/>
            <person name="Sykes S."/>
            <person name="Wortman J."/>
            <person name="Nusbaum C."/>
            <person name="Birren B."/>
        </authorList>
    </citation>
    <scope>NUCLEOTIDE SEQUENCE [LARGE SCALE GENOMIC DNA]</scope>
    <source>
        <strain evidence="3 4">3_1_6</strain>
    </source>
</reference>
<dbReference type="Gene3D" id="3.40.50.620">
    <property type="entry name" value="HUPs"/>
    <property type="match status" value="1"/>
</dbReference>
<dbReference type="PRINTS" id="PR01438">
    <property type="entry name" value="UNVRSLSTRESS"/>
</dbReference>
<comment type="similarity">
    <text evidence="1">Belongs to the universal stress protein A family.</text>
</comment>